<dbReference type="VEuPathDB" id="FungiDB:ASPFODRAFT_209665"/>
<gene>
    <name evidence="2" type="ORF">RIB2604_01004410</name>
</gene>
<proteinExistence type="predicted"/>
<evidence type="ECO:0000313" key="3">
    <source>
        <dbReference type="Proteomes" id="UP000075230"/>
    </source>
</evidence>
<feature type="compositionally biased region" description="Basic and acidic residues" evidence="1">
    <location>
        <begin position="17"/>
        <end position="31"/>
    </location>
</feature>
<sequence>MILSLIGPSKMLQSPDSARDQSHQISEEKFAVSEKLRNKSKELARKSSGEAEWTEALYTAIDELKPSGLEIARNRALHEDFLLACKRPLASSVTRMSHLLAFDQRVE</sequence>
<organism evidence="2 3">
    <name type="scientific">Aspergillus kawachii</name>
    <name type="common">White koji mold</name>
    <name type="synonym">Aspergillus awamori var. kawachi</name>
    <dbReference type="NCBI Taxonomy" id="1069201"/>
    <lineage>
        <taxon>Eukaryota</taxon>
        <taxon>Fungi</taxon>
        <taxon>Dikarya</taxon>
        <taxon>Ascomycota</taxon>
        <taxon>Pezizomycotina</taxon>
        <taxon>Eurotiomycetes</taxon>
        <taxon>Eurotiomycetidae</taxon>
        <taxon>Eurotiales</taxon>
        <taxon>Aspergillaceae</taxon>
        <taxon>Aspergillus</taxon>
        <taxon>Aspergillus subgen. Circumdati</taxon>
    </lineage>
</organism>
<evidence type="ECO:0000256" key="1">
    <source>
        <dbReference type="SAM" id="MobiDB-lite"/>
    </source>
</evidence>
<reference evidence="2 3" key="1">
    <citation type="journal article" date="2016" name="DNA Res.">
        <title>Genome sequence of Aspergillus luchuensis NBRC 4314.</title>
        <authorList>
            <person name="Yamada O."/>
            <person name="Machida M."/>
            <person name="Hosoyama A."/>
            <person name="Goto M."/>
            <person name="Takahashi T."/>
            <person name="Futagami T."/>
            <person name="Yamagata Y."/>
            <person name="Takeuchi M."/>
            <person name="Kobayashi T."/>
            <person name="Koike H."/>
            <person name="Abe K."/>
            <person name="Asai K."/>
            <person name="Arita M."/>
            <person name="Fujita N."/>
            <person name="Fukuda K."/>
            <person name="Higa K."/>
            <person name="Horikawa H."/>
            <person name="Ishikawa T."/>
            <person name="Jinno K."/>
            <person name="Kato Y."/>
            <person name="Kirimura K."/>
            <person name="Mizutani O."/>
            <person name="Nakasone K."/>
            <person name="Sano M."/>
            <person name="Shiraishi Y."/>
            <person name="Tsukahara M."/>
            <person name="Gomi K."/>
        </authorList>
    </citation>
    <scope>NUCLEOTIDE SEQUENCE [LARGE SCALE GENOMIC DNA]</scope>
    <source>
        <strain evidence="2 3">RIB 2604</strain>
    </source>
</reference>
<dbReference type="EMBL" id="BCWF01000010">
    <property type="protein sequence ID" value="GAT21550.1"/>
    <property type="molecule type" value="Genomic_DNA"/>
</dbReference>
<reference evidence="3" key="2">
    <citation type="submission" date="2016-02" db="EMBL/GenBank/DDBJ databases">
        <title>Genome sequencing of Aspergillus luchuensis NBRC 4314.</title>
        <authorList>
            <person name="Yamada O."/>
        </authorList>
    </citation>
    <scope>NUCLEOTIDE SEQUENCE [LARGE SCALE GENOMIC DNA]</scope>
    <source>
        <strain evidence="3">RIB 2604</strain>
    </source>
</reference>
<dbReference type="AlphaFoldDB" id="A0A146F5X5"/>
<feature type="region of interest" description="Disordered" evidence="1">
    <location>
        <begin position="1"/>
        <end position="31"/>
    </location>
</feature>
<protein>
    <submittedName>
        <fullName evidence="2">Nucleoporin Nsp1</fullName>
    </submittedName>
</protein>
<evidence type="ECO:0000313" key="2">
    <source>
        <dbReference type="EMBL" id="GAT21550.1"/>
    </source>
</evidence>
<accession>A0A146F5X5</accession>
<name>A0A146F5X5_ASPKA</name>
<comment type="caution">
    <text evidence="2">The sequence shown here is derived from an EMBL/GenBank/DDBJ whole genome shotgun (WGS) entry which is preliminary data.</text>
</comment>
<dbReference type="Proteomes" id="UP000075230">
    <property type="component" value="Unassembled WGS sequence"/>
</dbReference>